<reference evidence="10 11" key="2">
    <citation type="submission" date="2015-03" db="EMBL/GenBank/DDBJ databases">
        <authorList>
            <person name="Chan K.-G."/>
        </authorList>
    </citation>
    <scope>NUCLEOTIDE SEQUENCE [LARGE SCALE GENOMIC DNA]</scope>
    <source>
        <strain evidence="10 11">RB-25</strain>
    </source>
</reference>
<evidence type="ECO:0000256" key="2">
    <source>
        <dbReference type="ARBA" id="ARBA00005186"/>
    </source>
</evidence>
<dbReference type="InterPro" id="IPR008410">
    <property type="entry name" value="BCSC_C"/>
</dbReference>
<feature type="domain" description="Cellulose synthase operon C C-terminal" evidence="9">
    <location>
        <begin position="805"/>
        <end position="1135"/>
    </location>
</feature>
<protein>
    <submittedName>
        <fullName evidence="10">Cellulose synthase</fullName>
    </submittedName>
</protein>
<dbReference type="InterPro" id="IPR011990">
    <property type="entry name" value="TPR-like_helical_dom_sf"/>
</dbReference>
<dbReference type="GO" id="GO:0019867">
    <property type="term" value="C:outer membrane"/>
    <property type="evidence" value="ECO:0007669"/>
    <property type="project" value="InterPro"/>
</dbReference>
<dbReference type="EMBL" id="CP007044">
    <property type="protein sequence ID" value="AHG20401.1"/>
    <property type="molecule type" value="Genomic_DNA"/>
</dbReference>
<dbReference type="PATRIC" id="fig|1441930.4.peg.2534"/>
<keyword evidence="5 7" id="KW-0802">TPR repeat</keyword>
<name>W0L9L5_9GAMM</name>
<dbReference type="SMART" id="SM00028">
    <property type="entry name" value="TPR"/>
    <property type="match status" value="6"/>
</dbReference>
<keyword evidence="4" id="KW-0677">Repeat</keyword>
<feature type="signal peptide" evidence="8">
    <location>
        <begin position="1"/>
        <end position="24"/>
    </location>
</feature>
<feature type="repeat" description="TPR" evidence="7">
    <location>
        <begin position="388"/>
        <end position="421"/>
    </location>
</feature>
<evidence type="ECO:0000256" key="8">
    <source>
        <dbReference type="SAM" id="SignalP"/>
    </source>
</evidence>
<dbReference type="UniPathway" id="UPA00694"/>
<organism evidence="10 11">
    <name type="scientific">Chania multitudinisentens RB-25</name>
    <dbReference type="NCBI Taxonomy" id="1441930"/>
    <lineage>
        <taxon>Bacteria</taxon>
        <taxon>Pseudomonadati</taxon>
        <taxon>Pseudomonadota</taxon>
        <taxon>Gammaproteobacteria</taxon>
        <taxon>Enterobacterales</taxon>
        <taxon>Yersiniaceae</taxon>
        <taxon>Chania</taxon>
    </lineage>
</organism>
<evidence type="ECO:0000259" key="9">
    <source>
        <dbReference type="Pfam" id="PF05420"/>
    </source>
</evidence>
<evidence type="ECO:0000256" key="6">
    <source>
        <dbReference type="ARBA" id="ARBA00022916"/>
    </source>
</evidence>
<evidence type="ECO:0000256" key="5">
    <source>
        <dbReference type="ARBA" id="ARBA00022803"/>
    </source>
</evidence>
<dbReference type="STRING" id="1441930.Z042_12750"/>
<dbReference type="SUPFAM" id="SSF48452">
    <property type="entry name" value="TPR-like"/>
    <property type="match status" value="3"/>
</dbReference>
<evidence type="ECO:0000313" key="10">
    <source>
        <dbReference type="EMBL" id="AHG20401.1"/>
    </source>
</evidence>
<comment type="function">
    <text evidence="1">Required for maximal bacterial cellulose synthesis.</text>
</comment>
<accession>W0L9L5</accession>
<evidence type="ECO:0000256" key="3">
    <source>
        <dbReference type="ARBA" id="ARBA00022729"/>
    </source>
</evidence>
<evidence type="ECO:0000256" key="7">
    <source>
        <dbReference type="PROSITE-ProRule" id="PRU00339"/>
    </source>
</evidence>
<feature type="repeat" description="TPR" evidence="7">
    <location>
        <begin position="306"/>
        <end position="339"/>
    </location>
</feature>
<dbReference type="Pfam" id="PF05420">
    <property type="entry name" value="BCSC_C"/>
    <property type="match status" value="1"/>
</dbReference>
<gene>
    <name evidence="10" type="ORF">Z042_12750</name>
</gene>
<dbReference type="Proteomes" id="UP000019030">
    <property type="component" value="Chromosome"/>
</dbReference>
<feature type="chain" id="PRO_5004792154" evidence="8">
    <location>
        <begin position="25"/>
        <end position="1156"/>
    </location>
</feature>
<keyword evidence="3 8" id="KW-0732">Signal</keyword>
<dbReference type="OrthoDB" id="174989at2"/>
<sequence>MRKFRINWLSLFSLSLAMLPQAQSAETVAPEQWLLEQVRVGEASNKDELVRQSLYRLELIEPNNPDVIAARLRLALRQGDQALAQQQLGKLKSIAPQSDVYRQAEMNLLLTQPEMRQKLQQARLLAVAGRLPEAKAQYDELFHGDLPTLEVAVEYWQLVARLPGQEPTALQKLQALDQQYPGNIALRMSLVQMLFSQNRDAQAYGLLQKVAADPAGRDQAADVWLARVKTMAVSPQSVAALKQFLTVFESSDRIASGQQELTRQQALLADPIYQARVAGLAQVDRGGSQAAIPELTKALVRSPDDAQVLGALGLAYSRAGNRQKALSLFLQAQEADKNGYDSSKWQSLIKSSRYWLAIDGGDKALKANDLPLAQQKYQQARQIDSSDNSALIGLGDVAVAKKDDVAAERYYQQALRLDPSSGSAVRGLVNIYQRQSPQKALAYMNSLSRRQQDNLRSTLDSLQLDMLKQEAEMLAEHQQWPQAAEKYQQAHQRDPNDAWLTYHYAQVLRQIGQQQQADTLFRQLAQNNPSDPQQTYAYALYLSASDRDEQALARLNTLPKAQWDDEMREMAKRLEIQATLAQAEKLRAAGDEPGAIAYLRQQPPDVRIDLQLADWALEREEYGEALTDYQRVCLREPNNPDARLGIIEAYIAEGKLIEAHQRLQTAAPQGDESLNGQRRLANAWYAVGEPQNAMAIFTQLKTAAQQEPVGQAKALVYRDAARLEQAQQQPAAAQQDYRQAMVASGITPAIPKDNDSYTRATRNNPTDDWLKRGIRSDAADLYRQQDINVTLDHDYWRSSGTGGISDYKAHDTMLQVGMPLYDGRAFFRTDTVQLNAGTFSTVGGKYFETFGTCRVVGCSGDEQQKTTGTSVAIGWKNDRWETDLGTTPLGFEVEDWVGGVAYNGDWNHIGWTLGVSRRPLSSSLLAFGGTRDPNTGIVWGGVRATGISLSGSYDRGEANGVWADLSAHQLTGQNVEDNQRQRLMAGYYYKLINEDNRRVTIGLSSMLWHYQKDLSGYSLGQGGYYSPQEYVSLTIPLNYRQRTENWSWEVGGSVSVSHSKTHDEKRYPLQGLIPDSLPDKFAVENGSSSSGVGYTLRAIIERRLSSHWTLGAGVDIQQAKDYTPSHALIYLRYSFAGWQGDLDLPPQPLTPYADFK</sequence>
<dbReference type="GO" id="GO:0030244">
    <property type="term" value="P:cellulose biosynthetic process"/>
    <property type="evidence" value="ECO:0007669"/>
    <property type="project" value="UniProtKB-KW"/>
</dbReference>
<evidence type="ECO:0000256" key="1">
    <source>
        <dbReference type="ARBA" id="ARBA00003476"/>
    </source>
</evidence>
<keyword evidence="11" id="KW-1185">Reference proteome</keyword>
<dbReference type="NCBIfam" id="NF008520">
    <property type="entry name" value="PRK11447.1"/>
    <property type="match status" value="1"/>
</dbReference>
<dbReference type="PROSITE" id="PS50005">
    <property type="entry name" value="TPR"/>
    <property type="match status" value="2"/>
</dbReference>
<dbReference type="eggNOG" id="COG0457">
    <property type="taxonomic scope" value="Bacteria"/>
</dbReference>
<dbReference type="Pfam" id="PF13432">
    <property type="entry name" value="TPR_16"/>
    <property type="match status" value="2"/>
</dbReference>
<dbReference type="HOGENOM" id="CLU_001631_2_0_6"/>
<dbReference type="PANTHER" id="PTHR12558:SF13">
    <property type="entry name" value="CELL DIVISION CYCLE PROTEIN 27 HOMOLOG"/>
    <property type="match status" value="1"/>
</dbReference>
<dbReference type="RefSeq" id="WP_024912385.1">
    <property type="nucleotide sequence ID" value="NZ_CP007044.2"/>
</dbReference>
<comment type="pathway">
    <text evidence="2">Glycan metabolism; bacterial cellulose biosynthesis.</text>
</comment>
<dbReference type="InterPro" id="IPR019734">
    <property type="entry name" value="TPR_rpt"/>
</dbReference>
<dbReference type="Gene3D" id="1.25.40.10">
    <property type="entry name" value="Tetratricopeptide repeat domain"/>
    <property type="match status" value="2"/>
</dbReference>
<dbReference type="KEGG" id="sfo:Z042_12750"/>
<dbReference type="AlphaFoldDB" id="W0L9L5"/>
<proteinExistence type="predicted"/>
<dbReference type="Pfam" id="PF14559">
    <property type="entry name" value="TPR_19"/>
    <property type="match status" value="2"/>
</dbReference>
<reference evidence="10 11" key="1">
    <citation type="submission" date="2014-01" db="EMBL/GenBank/DDBJ databases">
        <title>Isolation of Serratia multitudinisentens RB-25 from Ex-Landfill site.</title>
        <authorList>
            <person name="Robson E.H.J."/>
        </authorList>
    </citation>
    <scope>NUCLEOTIDE SEQUENCE [LARGE SCALE GENOMIC DNA]</scope>
    <source>
        <strain evidence="10 11">RB-25</strain>
    </source>
</reference>
<dbReference type="PANTHER" id="PTHR12558">
    <property type="entry name" value="CELL DIVISION CYCLE 16,23,27"/>
    <property type="match status" value="1"/>
</dbReference>
<evidence type="ECO:0000313" key="11">
    <source>
        <dbReference type="Proteomes" id="UP000019030"/>
    </source>
</evidence>
<keyword evidence="6" id="KW-0135">Cellulose biosynthesis</keyword>
<evidence type="ECO:0000256" key="4">
    <source>
        <dbReference type="ARBA" id="ARBA00022737"/>
    </source>
</evidence>